<name>A0A7C5X2X2_9AQUI</name>
<feature type="coiled-coil region" evidence="1">
    <location>
        <begin position="313"/>
        <end position="340"/>
    </location>
</feature>
<comment type="caution">
    <text evidence="3">The sequence shown here is derived from an EMBL/GenBank/DDBJ whole genome shotgun (WGS) entry which is preliminary data.</text>
</comment>
<organism evidence="3">
    <name type="scientific">Thermocrinis ruber</name>
    <dbReference type="NCBI Taxonomy" id="75906"/>
    <lineage>
        <taxon>Bacteria</taxon>
        <taxon>Pseudomonadati</taxon>
        <taxon>Aquificota</taxon>
        <taxon>Aquificia</taxon>
        <taxon>Aquificales</taxon>
        <taxon>Aquificaceae</taxon>
        <taxon>Thermocrinis</taxon>
    </lineage>
</organism>
<evidence type="ECO:0000313" key="3">
    <source>
        <dbReference type="EMBL" id="HHO73178.1"/>
    </source>
</evidence>
<dbReference type="InterPro" id="IPR010809">
    <property type="entry name" value="FliD_C"/>
</dbReference>
<dbReference type="Pfam" id="PF07195">
    <property type="entry name" value="FliD_C"/>
    <property type="match status" value="1"/>
</dbReference>
<dbReference type="GO" id="GO:0007155">
    <property type="term" value="P:cell adhesion"/>
    <property type="evidence" value="ECO:0007669"/>
    <property type="project" value="InterPro"/>
</dbReference>
<dbReference type="GO" id="GO:0071973">
    <property type="term" value="P:bacterial-type flagellum-dependent cell motility"/>
    <property type="evidence" value="ECO:0007669"/>
    <property type="project" value="TreeGrafter"/>
</dbReference>
<accession>A0A7C5X2X2</accession>
<proteinExistence type="predicted"/>
<dbReference type="InterPro" id="IPR040026">
    <property type="entry name" value="FliD"/>
</dbReference>
<dbReference type="PANTHER" id="PTHR30288:SF0">
    <property type="entry name" value="FLAGELLAR HOOK-ASSOCIATED PROTEIN 2"/>
    <property type="match status" value="1"/>
</dbReference>
<reference evidence="3" key="1">
    <citation type="journal article" date="2020" name="mSystems">
        <title>Genome- and Community-Level Interaction Insights into Carbon Utilization and Element Cycling Functions of Hydrothermarchaeota in Hydrothermal Sediment.</title>
        <authorList>
            <person name="Zhou Z."/>
            <person name="Liu Y."/>
            <person name="Xu W."/>
            <person name="Pan J."/>
            <person name="Luo Z.H."/>
            <person name="Li M."/>
        </authorList>
    </citation>
    <scope>NUCLEOTIDE SEQUENCE [LARGE SCALE GENOMIC DNA]</scope>
    <source>
        <strain evidence="3">SpSt-114</strain>
    </source>
</reference>
<protein>
    <recommendedName>
        <fullName evidence="2">Flagellar hook-associated protein 2 C-terminal domain-containing protein</fullName>
    </recommendedName>
</protein>
<dbReference type="GO" id="GO:0009421">
    <property type="term" value="C:bacterial-type flagellum filament cap"/>
    <property type="evidence" value="ECO:0007669"/>
    <property type="project" value="InterPro"/>
</dbReference>
<keyword evidence="1" id="KW-0175">Coiled coil</keyword>
<sequence length="377" mass="41652">MDDLFKSKSATSSNTNVLTATATAETPNVTLNLSVIQLSSKEVRLSKGGVSDLSSNISWSTFTITYKKGPNPGDVETFNIEGGSGTLKDLVDRINKSAGSKITASVFYDGSQYKLMLSEKDEALSTVETDANAGIYVISTSGLVINGQYDLDNAPLQQAKNAKVQIGTTVVQRPTNRIENLLPGLTLELKTTGDATVSIGDDYSKVRNFFADFVAKYNAVVKQVNDMTDKDKGLFQGDQIITGVKNSLAGMLDTLFKYGIVSYNEDGTLTFNSSAVDELANKDPQELRRLMETVKTNYGSYLERAKIDFQSFVDDYQSRIDSLNQSMAKFQEQLLQEEQRLKLEFSKVEMFMNQAQETMDRIKNFIVSLSEMQGGRR</sequence>
<dbReference type="AlphaFoldDB" id="A0A7C5X2X2"/>
<dbReference type="PANTHER" id="PTHR30288">
    <property type="entry name" value="FLAGELLAR CAP/ASSEMBLY PROTEIN FLID"/>
    <property type="match status" value="1"/>
</dbReference>
<gene>
    <name evidence="3" type="ORF">ENN04_00885</name>
</gene>
<evidence type="ECO:0000259" key="2">
    <source>
        <dbReference type="Pfam" id="PF07195"/>
    </source>
</evidence>
<evidence type="ECO:0000256" key="1">
    <source>
        <dbReference type="SAM" id="Coils"/>
    </source>
</evidence>
<feature type="domain" description="Flagellar hook-associated protein 2 C-terminal" evidence="2">
    <location>
        <begin position="159"/>
        <end position="356"/>
    </location>
</feature>
<dbReference type="EMBL" id="DSAC01000011">
    <property type="protein sequence ID" value="HHO73178.1"/>
    <property type="molecule type" value="Genomic_DNA"/>
</dbReference>